<organism evidence="1 2">
    <name type="scientific">Neolewinella aquimaris</name>
    <dbReference type="NCBI Taxonomy" id="1835722"/>
    <lineage>
        <taxon>Bacteria</taxon>
        <taxon>Pseudomonadati</taxon>
        <taxon>Bacteroidota</taxon>
        <taxon>Saprospiria</taxon>
        <taxon>Saprospirales</taxon>
        <taxon>Lewinellaceae</taxon>
        <taxon>Neolewinella</taxon>
    </lineage>
</organism>
<sequence>MASCQTDPPPPRIQVNDTELRITMAGRPVLSYQLAEQLEEPVDGDTLPAYYSRSGFIDPVYSPAGRLITDAFPVGHSHQHGIFMAWTSTDFRGEDIDFWNQQDRTGTARHVALLETIDSADMIGFRARLQQVSSKYGPILQEDWHIRVYDSTSPYVWDLRSEQTNITDDTLFLNKYSYGGLGVRGSAEWNESDSLMYRAPASFLTDAGADRAAANHTRPAWTAIYGPLDGSDEDGTAGLAVFSHPENFRSPQFVRVHPEMPYLSVTPVVEAGFFIPPGGSYVSRYRFVIFDGEAAAANLDRFGWTNFPSSATRPLID</sequence>
<dbReference type="EMBL" id="JACIFF010000003">
    <property type="protein sequence ID" value="MBB4078830.1"/>
    <property type="molecule type" value="Genomic_DNA"/>
</dbReference>
<comment type="caution">
    <text evidence="1">The sequence shown here is derived from an EMBL/GenBank/DDBJ whole genome shotgun (WGS) entry which is preliminary data.</text>
</comment>
<dbReference type="Pfam" id="PF14100">
    <property type="entry name" value="DUF6807"/>
    <property type="match status" value="1"/>
</dbReference>
<gene>
    <name evidence="1" type="ORF">GGR28_001447</name>
</gene>
<dbReference type="RefSeq" id="WP_183495086.1">
    <property type="nucleotide sequence ID" value="NZ_JACIFF010000003.1"/>
</dbReference>
<protein>
    <recommendedName>
        <fullName evidence="3">Methane oxygenase PmoA</fullName>
    </recommendedName>
</protein>
<evidence type="ECO:0008006" key="3">
    <source>
        <dbReference type="Google" id="ProtNLM"/>
    </source>
</evidence>
<dbReference type="Proteomes" id="UP000576209">
    <property type="component" value="Unassembled WGS sequence"/>
</dbReference>
<evidence type="ECO:0000313" key="2">
    <source>
        <dbReference type="Proteomes" id="UP000576209"/>
    </source>
</evidence>
<dbReference type="InterPro" id="IPR029475">
    <property type="entry name" value="DUF6807"/>
</dbReference>
<keyword evidence="2" id="KW-1185">Reference proteome</keyword>
<accession>A0A840E129</accession>
<evidence type="ECO:0000313" key="1">
    <source>
        <dbReference type="EMBL" id="MBB4078830.1"/>
    </source>
</evidence>
<name>A0A840E129_9BACT</name>
<proteinExistence type="predicted"/>
<dbReference type="AlphaFoldDB" id="A0A840E129"/>
<reference evidence="1 2" key="1">
    <citation type="submission" date="2020-08" db="EMBL/GenBank/DDBJ databases">
        <title>Genomic Encyclopedia of Type Strains, Phase IV (KMG-IV): sequencing the most valuable type-strain genomes for metagenomic binning, comparative biology and taxonomic classification.</title>
        <authorList>
            <person name="Goeker M."/>
        </authorList>
    </citation>
    <scope>NUCLEOTIDE SEQUENCE [LARGE SCALE GENOMIC DNA]</scope>
    <source>
        <strain evidence="1 2">DSM 105137</strain>
    </source>
</reference>